<evidence type="ECO:0000259" key="3">
    <source>
        <dbReference type="Pfam" id="PF00085"/>
    </source>
</evidence>
<dbReference type="Gene3D" id="1.25.40.10">
    <property type="entry name" value="Tetratricopeptide repeat domain"/>
    <property type="match status" value="1"/>
</dbReference>
<evidence type="ECO:0000256" key="1">
    <source>
        <dbReference type="ARBA" id="ARBA00008987"/>
    </source>
</evidence>
<dbReference type="PANTHER" id="PTHR45663:SF11">
    <property type="entry name" value="GEO12009P1"/>
    <property type="match status" value="1"/>
</dbReference>
<dbReference type="HOGENOM" id="CLU_046120_0_0_11"/>
<dbReference type="SUPFAM" id="SSF48452">
    <property type="entry name" value="TPR-like"/>
    <property type="match status" value="1"/>
</dbReference>
<dbReference type="GO" id="GO:0005737">
    <property type="term" value="C:cytoplasm"/>
    <property type="evidence" value="ECO:0007669"/>
    <property type="project" value="TreeGrafter"/>
</dbReference>
<dbReference type="GO" id="GO:0006950">
    <property type="term" value="P:response to stress"/>
    <property type="evidence" value="ECO:0007669"/>
    <property type="project" value="UniProtKB-ARBA"/>
</dbReference>
<dbReference type="SUPFAM" id="SSF52833">
    <property type="entry name" value="Thioredoxin-like"/>
    <property type="match status" value="1"/>
</dbReference>
<dbReference type="Pfam" id="PF14561">
    <property type="entry name" value="TPR_20"/>
    <property type="match status" value="1"/>
</dbReference>
<evidence type="ECO:0000256" key="2">
    <source>
        <dbReference type="ARBA" id="ARBA00023284"/>
    </source>
</evidence>
<comment type="similarity">
    <text evidence="1">Belongs to the thioredoxin family.</text>
</comment>
<comment type="caution">
    <text evidence="4">The sequence shown here is derived from an EMBL/GenBank/DDBJ whole genome shotgun (WGS) entry which is preliminary data.</text>
</comment>
<feature type="domain" description="Thioredoxin" evidence="3">
    <location>
        <begin position="45"/>
        <end position="145"/>
    </location>
</feature>
<dbReference type="PANTHER" id="PTHR45663">
    <property type="entry name" value="GEO12009P1"/>
    <property type="match status" value="1"/>
</dbReference>
<reference evidence="4 5" key="1">
    <citation type="submission" date="2012-07" db="EMBL/GenBank/DDBJ databases">
        <title>The Genome Sequence of Actinomyces turicensis ACS-279-V-COL4.</title>
        <authorList>
            <consortium name="The Broad Institute Genome Sequencing Platform"/>
            <person name="Earl A."/>
            <person name="Ward D."/>
            <person name="Feldgarden M."/>
            <person name="Gevers D."/>
            <person name="Saerens B."/>
            <person name="Vaneechoutte M."/>
            <person name="Walker B."/>
            <person name="Young S.K."/>
            <person name="Zeng Q."/>
            <person name="Gargeya S."/>
            <person name="Fitzgerald M."/>
            <person name="Haas B."/>
            <person name="Abouelleil A."/>
            <person name="Alvarado L."/>
            <person name="Arachchi H.M."/>
            <person name="Berlin A."/>
            <person name="Chapman S.B."/>
            <person name="Goldberg J."/>
            <person name="Griggs A."/>
            <person name="Gujja S."/>
            <person name="Hansen M."/>
            <person name="Howarth C."/>
            <person name="Imamovic A."/>
            <person name="Larimer J."/>
            <person name="McCowen C."/>
            <person name="Montmayeur A."/>
            <person name="Murphy C."/>
            <person name="Neiman D."/>
            <person name="Pearson M."/>
            <person name="Priest M."/>
            <person name="Roberts A."/>
            <person name="Saif S."/>
            <person name="Shea T."/>
            <person name="Sisk P."/>
            <person name="Sykes S."/>
            <person name="Wortman J."/>
            <person name="Nusbaum C."/>
            <person name="Birren B."/>
        </authorList>
    </citation>
    <scope>NUCLEOTIDE SEQUENCE [LARGE SCALE GENOMIC DNA]</scope>
    <source>
        <strain evidence="4 5">ACS-279-V-Col4</strain>
    </source>
</reference>
<sequence>MPNESSMMPADSHGAVELGALASAQVSGQETGSPEAQVGLNVPLVVQVSEENFQDLMANSATVPVIIVMYSSSQLESKPFVASMEDLARDYAGRFQLATGDVDASPHIAQAFQIQGVPAVVALMNQRPLPLFQGIAPKDQVRPIIDQVLDAGAQMGINGRIAVSEEDTAAPIPPAHEAPLSAEEAGQLDEAIALWEKVLDLNPKDEAAKAHLARVRVAARSASADASDPAAHADALFASGDHEGAFDLLLKIIATADDTEAKDAARLRLLDLFRVAGNSPDVMKARMILSTLVLV</sequence>
<dbReference type="InterPro" id="IPR013766">
    <property type="entry name" value="Thioredoxin_domain"/>
</dbReference>
<evidence type="ECO:0000313" key="5">
    <source>
        <dbReference type="Proteomes" id="UP000003994"/>
    </source>
</evidence>
<gene>
    <name evidence="4" type="ORF">HMPREF9241_01047</name>
</gene>
<accession>K0YRD6</accession>
<organism evidence="4 5">
    <name type="scientific">Schaalia turicensis ACS-279-V-Col4</name>
    <dbReference type="NCBI Taxonomy" id="883077"/>
    <lineage>
        <taxon>Bacteria</taxon>
        <taxon>Bacillati</taxon>
        <taxon>Actinomycetota</taxon>
        <taxon>Actinomycetes</taxon>
        <taxon>Actinomycetales</taxon>
        <taxon>Actinomycetaceae</taxon>
        <taxon>Schaalia</taxon>
    </lineage>
</organism>
<dbReference type="Pfam" id="PF00085">
    <property type="entry name" value="Thioredoxin"/>
    <property type="match status" value="1"/>
</dbReference>
<dbReference type="eggNOG" id="COG3118">
    <property type="taxonomic scope" value="Bacteria"/>
</dbReference>
<dbReference type="Gene3D" id="3.40.30.10">
    <property type="entry name" value="Glutaredoxin"/>
    <property type="match status" value="1"/>
</dbReference>
<dbReference type="PATRIC" id="fig|883077.3.peg.1052"/>
<dbReference type="Proteomes" id="UP000003994">
    <property type="component" value="Unassembled WGS sequence"/>
</dbReference>
<dbReference type="GO" id="GO:0015035">
    <property type="term" value="F:protein-disulfide reductase activity"/>
    <property type="evidence" value="ECO:0007669"/>
    <property type="project" value="TreeGrafter"/>
</dbReference>
<dbReference type="STRING" id="883077.HMPREF9241_01047"/>
<dbReference type="EMBL" id="AGWQ01000006">
    <property type="protein sequence ID" value="EJZ86422.1"/>
    <property type="molecule type" value="Genomic_DNA"/>
</dbReference>
<dbReference type="InterPro" id="IPR036249">
    <property type="entry name" value="Thioredoxin-like_sf"/>
</dbReference>
<keyword evidence="5" id="KW-1185">Reference proteome</keyword>
<dbReference type="CDD" id="cd02956">
    <property type="entry name" value="ybbN"/>
    <property type="match status" value="1"/>
</dbReference>
<name>K0YRD6_9ACTO</name>
<dbReference type="RefSeq" id="WP_006681252.1">
    <property type="nucleotide sequence ID" value="NZ_JH815209.1"/>
</dbReference>
<proteinExistence type="inferred from homology"/>
<dbReference type="AlphaFoldDB" id="K0YRD6"/>
<evidence type="ECO:0000313" key="4">
    <source>
        <dbReference type="EMBL" id="EJZ86422.1"/>
    </source>
</evidence>
<protein>
    <recommendedName>
        <fullName evidence="3">Thioredoxin domain-containing protein</fullName>
    </recommendedName>
</protein>
<dbReference type="InterPro" id="IPR011990">
    <property type="entry name" value="TPR-like_helical_dom_sf"/>
</dbReference>
<keyword evidence="2" id="KW-0676">Redox-active center</keyword>